<evidence type="ECO:0000313" key="3">
    <source>
        <dbReference type="Proteomes" id="UP000285326"/>
    </source>
</evidence>
<dbReference type="AlphaFoldDB" id="A0A420ITV9"/>
<feature type="compositionally biased region" description="Polar residues" evidence="1">
    <location>
        <begin position="365"/>
        <end position="376"/>
    </location>
</feature>
<dbReference type="EMBL" id="MCBS01021538">
    <property type="protein sequence ID" value="RKF77957.1"/>
    <property type="molecule type" value="Genomic_DNA"/>
</dbReference>
<sequence length="376" mass="43213">MCDIDFKRELIELRQRVDDWPSQPGLTDGTFPKVKIEKDPEKKDYRLKPQKFPIYRGDRATYGAWRRALLAILKNDWETFHYTDSYVFVSIYNCLEGKAQREAASFFESGGRDGKQDPEEFICFLDRSNWDANKVDRARGELNDMKMGTRQRWNSFFPQWANKLTEAHGDGWPEDVKISMLKSKLNPPLKIALANNHLLPKNNYYEWLQIVGQIAQQHDELSKDSTIHQFIGTRGDMTNHNSMNRNLENSKFNSSAREISMSGKERGFVGDVDSSGDTFMGGINSTEVVRGPNGKPLRAKWKSPDQIKRLNEEGRCYRCERKGCSTRTCKILPAINPNLKRKNIGVANIEPLNLDIFDEDESDNGDSGRNQIMSEN</sequence>
<gene>
    <name evidence="2" type="ORF">GcM1_215044</name>
</gene>
<evidence type="ECO:0000313" key="2">
    <source>
        <dbReference type="EMBL" id="RKF77957.1"/>
    </source>
</evidence>
<protein>
    <submittedName>
        <fullName evidence="2">Uncharacterized protein</fullName>
    </submittedName>
</protein>
<feature type="region of interest" description="Disordered" evidence="1">
    <location>
        <begin position="357"/>
        <end position="376"/>
    </location>
</feature>
<proteinExistence type="predicted"/>
<dbReference type="Proteomes" id="UP000285326">
    <property type="component" value="Unassembled WGS sequence"/>
</dbReference>
<reference evidence="2 3" key="1">
    <citation type="journal article" date="2018" name="BMC Genomics">
        <title>Comparative genome analyses reveal sequence features reflecting distinct modes of host-adaptation between dicot and monocot powdery mildew.</title>
        <authorList>
            <person name="Wu Y."/>
            <person name="Ma X."/>
            <person name="Pan Z."/>
            <person name="Kale S.D."/>
            <person name="Song Y."/>
            <person name="King H."/>
            <person name="Zhang Q."/>
            <person name="Presley C."/>
            <person name="Deng X."/>
            <person name="Wei C.I."/>
            <person name="Xiao S."/>
        </authorList>
    </citation>
    <scope>NUCLEOTIDE SEQUENCE [LARGE SCALE GENOMIC DNA]</scope>
    <source>
        <strain evidence="2">UMSG1</strain>
    </source>
</reference>
<comment type="caution">
    <text evidence="2">The sequence shown here is derived from an EMBL/GenBank/DDBJ whole genome shotgun (WGS) entry which is preliminary data.</text>
</comment>
<organism evidence="2 3">
    <name type="scientific">Golovinomyces cichoracearum</name>
    <dbReference type="NCBI Taxonomy" id="62708"/>
    <lineage>
        <taxon>Eukaryota</taxon>
        <taxon>Fungi</taxon>
        <taxon>Dikarya</taxon>
        <taxon>Ascomycota</taxon>
        <taxon>Pezizomycotina</taxon>
        <taxon>Leotiomycetes</taxon>
        <taxon>Erysiphales</taxon>
        <taxon>Erysiphaceae</taxon>
        <taxon>Golovinomyces</taxon>
    </lineage>
</organism>
<name>A0A420ITV9_9PEZI</name>
<evidence type="ECO:0000256" key="1">
    <source>
        <dbReference type="SAM" id="MobiDB-lite"/>
    </source>
</evidence>
<accession>A0A420ITV9</accession>